<dbReference type="PRINTS" id="PR00019">
    <property type="entry name" value="LEURICHRPT"/>
</dbReference>
<keyword evidence="3" id="KW-0812">Transmembrane</keyword>
<dbReference type="Gene3D" id="4.10.280.10">
    <property type="entry name" value="Helix-loop-helix DNA-binding domain"/>
    <property type="match status" value="1"/>
</dbReference>
<evidence type="ECO:0000256" key="1">
    <source>
        <dbReference type="ARBA" id="ARBA00004370"/>
    </source>
</evidence>
<evidence type="ECO:0000256" key="8">
    <source>
        <dbReference type="ARBA" id="ARBA00023136"/>
    </source>
</evidence>
<dbReference type="GO" id="GO:0016020">
    <property type="term" value="C:membrane"/>
    <property type="evidence" value="ECO:0007669"/>
    <property type="project" value="UniProtKB-SubCell"/>
</dbReference>
<dbReference type="SMART" id="SM00369">
    <property type="entry name" value="LRR_TYP"/>
    <property type="match status" value="4"/>
</dbReference>
<dbReference type="InterPro" id="IPR053213">
    <property type="entry name" value="RLP29"/>
</dbReference>
<evidence type="ECO:0000256" key="10">
    <source>
        <dbReference type="SAM" id="MobiDB-lite"/>
    </source>
</evidence>
<dbReference type="PANTHER" id="PTHR48009">
    <property type="entry name" value="LEUCINE-RICH REPEAT (LRR) FAMILY PROTEIN"/>
    <property type="match status" value="1"/>
</dbReference>
<dbReference type="AlphaFoldDB" id="A0A835D7Q1"/>
<keyword evidence="4" id="KW-0732">Signal</keyword>
<dbReference type="GO" id="GO:0046983">
    <property type="term" value="F:protein dimerization activity"/>
    <property type="evidence" value="ECO:0007669"/>
    <property type="project" value="InterPro"/>
</dbReference>
<keyword evidence="13" id="KW-1185">Reference proteome</keyword>
<accession>A0A835D7Q1</accession>
<keyword evidence="9" id="KW-0804">Transcription</keyword>
<dbReference type="InterPro" id="IPR045239">
    <property type="entry name" value="bHLH95_bHLH"/>
</dbReference>
<dbReference type="InterPro" id="IPR001611">
    <property type="entry name" value="Leu-rich_rpt"/>
</dbReference>
<evidence type="ECO:0000256" key="7">
    <source>
        <dbReference type="ARBA" id="ARBA00023015"/>
    </source>
</evidence>
<organism evidence="12 13">
    <name type="scientific">Tetracentron sinense</name>
    <name type="common">Spur-leaf</name>
    <dbReference type="NCBI Taxonomy" id="13715"/>
    <lineage>
        <taxon>Eukaryota</taxon>
        <taxon>Viridiplantae</taxon>
        <taxon>Streptophyta</taxon>
        <taxon>Embryophyta</taxon>
        <taxon>Tracheophyta</taxon>
        <taxon>Spermatophyta</taxon>
        <taxon>Magnoliopsida</taxon>
        <taxon>Trochodendrales</taxon>
        <taxon>Trochodendraceae</taxon>
        <taxon>Tetracentron</taxon>
    </lineage>
</organism>
<dbReference type="OrthoDB" id="676979at2759"/>
<dbReference type="CDD" id="cd11393">
    <property type="entry name" value="bHLH_AtbHLH_like"/>
    <property type="match status" value="1"/>
</dbReference>
<evidence type="ECO:0000256" key="9">
    <source>
        <dbReference type="ARBA" id="ARBA00023163"/>
    </source>
</evidence>
<dbReference type="SUPFAM" id="SSF47459">
    <property type="entry name" value="HLH, helix-loop-helix DNA-binding domain"/>
    <property type="match status" value="1"/>
</dbReference>
<evidence type="ECO:0000313" key="13">
    <source>
        <dbReference type="Proteomes" id="UP000655225"/>
    </source>
</evidence>
<dbReference type="EMBL" id="JABCRI010000014">
    <property type="protein sequence ID" value="KAF8393873.1"/>
    <property type="molecule type" value="Genomic_DNA"/>
</dbReference>
<dbReference type="SUPFAM" id="SSF52058">
    <property type="entry name" value="L domain-like"/>
    <property type="match status" value="1"/>
</dbReference>
<keyword evidence="5" id="KW-0677">Repeat</keyword>
<comment type="caution">
    <text evidence="12">The sequence shown here is derived from an EMBL/GenBank/DDBJ whole genome shotgun (WGS) entry which is preliminary data.</text>
</comment>
<gene>
    <name evidence="12" type="ORF">HHK36_020071</name>
</gene>
<name>A0A835D7Q1_TETSI</name>
<reference evidence="12 13" key="1">
    <citation type="submission" date="2020-04" db="EMBL/GenBank/DDBJ databases">
        <title>Plant Genome Project.</title>
        <authorList>
            <person name="Zhang R.-G."/>
        </authorList>
    </citation>
    <scope>NUCLEOTIDE SEQUENCE [LARGE SCALE GENOMIC DNA]</scope>
    <source>
        <strain evidence="12">YNK0</strain>
        <tissue evidence="12">Leaf</tissue>
    </source>
</reference>
<keyword evidence="2" id="KW-0433">Leucine-rich repeat</keyword>
<sequence>MTEHKRRPVSIDHGSLTCEATKRHKADVSPSTKERKEQVGERIVALQQLVSPFGKTDTASVLSEAVDYIKFLQDQVKSKCWVNASLAQTAPGVLYGVECSISPGYTNSENAGLVDSRTLESDTQALRSLKQSIDPNSISKFSFLDSWDFKIDPCESSGSHFLGILCTIPLDNSRSRVSVIDLDGIGYEGFLTPAIGNLTELTSINLSKNRFRGPIPETISNLRKLTRLIISENFFTGIPPIEIWRLGKLEFIDMSQNKLSGSIPRTLSGLRSLTHLSLSNNEFSGRIPDLTGLWQLATLELSGNQLSGIIPKLPINLRTLSLSRNFLSGHTSSIGKLQDLEELDLSDNRFSGVIQEILTLPRVIRLNISVNRFTVLEVVKFSGRATQLEVLDVHGNHLQGHLPVNLVTVENLRTINLGHNQFTGPIPAGYGEKVGESWKSLFLDYNYLVGRVPPQFSTEASRTQGSLANNCLSCPVNLPMCRGGQRPASECGGRNGQ</sequence>
<keyword evidence="7" id="KW-0805">Transcription regulation</keyword>
<dbReference type="OMA" id="NNCLHCP"/>
<evidence type="ECO:0000256" key="3">
    <source>
        <dbReference type="ARBA" id="ARBA00022692"/>
    </source>
</evidence>
<dbReference type="InterPro" id="IPR003591">
    <property type="entry name" value="Leu-rich_rpt_typical-subtyp"/>
</dbReference>
<dbReference type="PROSITE" id="PS50888">
    <property type="entry name" value="BHLH"/>
    <property type="match status" value="1"/>
</dbReference>
<dbReference type="InterPro" id="IPR013210">
    <property type="entry name" value="LRR_N_plant-typ"/>
</dbReference>
<evidence type="ECO:0000256" key="5">
    <source>
        <dbReference type="ARBA" id="ARBA00022737"/>
    </source>
</evidence>
<protein>
    <recommendedName>
        <fullName evidence="11">BHLH domain-containing protein</fullName>
    </recommendedName>
</protein>
<dbReference type="PANTHER" id="PTHR48009:SF7">
    <property type="entry name" value="LEUCINE-RICH REPEAT (LRR) FAMILY PROTEIN"/>
    <property type="match status" value="1"/>
</dbReference>
<dbReference type="FunFam" id="3.80.10.10:FF:000400">
    <property type="entry name" value="Nuclear pore complex protein NUP107"/>
    <property type="match status" value="1"/>
</dbReference>
<dbReference type="SMART" id="SM00353">
    <property type="entry name" value="HLH"/>
    <property type="match status" value="1"/>
</dbReference>
<evidence type="ECO:0000256" key="4">
    <source>
        <dbReference type="ARBA" id="ARBA00022729"/>
    </source>
</evidence>
<evidence type="ECO:0000256" key="2">
    <source>
        <dbReference type="ARBA" id="ARBA00022614"/>
    </source>
</evidence>
<dbReference type="PROSITE" id="PS51450">
    <property type="entry name" value="LRR"/>
    <property type="match status" value="1"/>
</dbReference>
<evidence type="ECO:0000259" key="11">
    <source>
        <dbReference type="PROSITE" id="PS50888"/>
    </source>
</evidence>
<evidence type="ECO:0000313" key="12">
    <source>
        <dbReference type="EMBL" id="KAF8393873.1"/>
    </source>
</evidence>
<dbReference type="Pfam" id="PF00560">
    <property type="entry name" value="LRR_1"/>
    <property type="match status" value="4"/>
</dbReference>
<feature type="domain" description="BHLH" evidence="11">
    <location>
        <begin position="23"/>
        <end position="72"/>
    </location>
</feature>
<dbReference type="Gene3D" id="3.80.10.10">
    <property type="entry name" value="Ribonuclease Inhibitor"/>
    <property type="match status" value="3"/>
</dbReference>
<keyword evidence="8" id="KW-0472">Membrane</keyword>
<dbReference type="Proteomes" id="UP000655225">
    <property type="component" value="Unassembled WGS sequence"/>
</dbReference>
<feature type="region of interest" description="Disordered" evidence="10">
    <location>
        <begin position="1"/>
        <end position="36"/>
    </location>
</feature>
<dbReference type="Pfam" id="PF08263">
    <property type="entry name" value="LRRNT_2"/>
    <property type="match status" value="1"/>
</dbReference>
<proteinExistence type="predicted"/>
<comment type="subcellular location">
    <subcellularLocation>
        <location evidence="1">Membrane</location>
    </subcellularLocation>
</comment>
<dbReference type="InterPro" id="IPR011598">
    <property type="entry name" value="bHLH_dom"/>
</dbReference>
<dbReference type="Pfam" id="PF13855">
    <property type="entry name" value="LRR_8"/>
    <property type="match status" value="1"/>
</dbReference>
<evidence type="ECO:0000256" key="6">
    <source>
        <dbReference type="ARBA" id="ARBA00022989"/>
    </source>
</evidence>
<keyword evidence="6" id="KW-1133">Transmembrane helix</keyword>
<dbReference type="InterPro" id="IPR032675">
    <property type="entry name" value="LRR_dom_sf"/>
</dbReference>
<dbReference type="InterPro" id="IPR036638">
    <property type="entry name" value="HLH_DNA-bd_sf"/>
</dbReference>